<gene>
    <name evidence="3" type="ORF">D9756_009244</name>
</gene>
<keyword evidence="4" id="KW-1185">Reference proteome</keyword>
<dbReference type="OrthoDB" id="3200418at2759"/>
<protein>
    <recommendedName>
        <fullName evidence="5">Extracellular membrane protein CFEM domain-containing protein</fullName>
    </recommendedName>
</protein>
<feature type="signal peptide" evidence="2">
    <location>
        <begin position="1"/>
        <end position="21"/>
    </location>
</feature>
<comment type="caution">
    <text evidence="3">The sequence shown here is derived from an EMBL/GenBank/DDBJ whole genome shotgun (WGS) entry which is preliminary data.</text>
</comment>
<evidence type="ECO:0008006" key="5">
    <source>
        <dbReference type="Google" id="ProtNLM"/>
    </source>
</evidence>
<keyword evidence="2" id="KW-0732">Signal</keyword>
<evidence type="ECO:0000256" key="2">
    <source>
        <dbReference type="SAM" id="SignalP"/>
    </source>
</evidence>
<reference evidence="3 4" key="1">
    <citation type="journal article" date="2020" name="ISME J.">
        <title>Uncovering the hidden diversity of litter-decomposition mechanisms in mushroom-forming fungi.</title>
        <authorList>
            <person name="Floudas D."/>
            <person name="Bentzer J."/>
            <person name="Ahren D."/>
            <person name="Johansson T."/>
            <person name="Persson P."/>
            <person name="Tunlid A."/>
        </authorList>
    </citation>
    <scope>NUCLEOTIDE SEQUENCE [LARGE SCALE GENOMIC DNA]</scope>
    <source>
        <strain evidence="3 4">CBS 146.42</strain>
    </source>
</reference>
<dbReference type="EMBL" id="JAACJO010000015">
    <property type="protein sequence ID" value="KAF5349954.1"/>
    <property type="molecule type" value="Genomic_DNA"/>
</dbReference>
<evidence type="ECO:0000313" key="4">
    <source>
        <dbReference type="Proteomes" id="UP000559027"/>
    </source>
</evidence>
<accession>A0A8H5CXQ4</accession>
<feature type="chain" id="PRO_5034426096" description="Extracellular membrane protein CFEM domain-containing protein" evidence="2">
    <location>
        <begin position="22"/>
        <end position="195"/>
    </location>
</feature>
<sequence>MWSSSMVHLLIAAWLGLLVEASITTKGHGILKRQAPSGNSILNQVPEGCRTTCGPIDIILTQCNTTSCICTAANYVALKICMDCVVDFGTATPTYGEFRSQGQSVLSGFGSDCAQQGMRLSQILLNPSPAPGPPGNASATTVPNIIVRPTPSSGGDAGAPRVSGTGGDENGTASALSISLFSFAVTVVTGVVALL</sequence>
<name>A0A8H5CXQ4_9AGAR</name>
<dbReference type="Proteomes" id="UP000559027">
    <property type="component" value="Unassembled WGS sequence"/>
</dbReference>
<dbReference type="AlphaFoldDB" id="A0A8H5CXQ4"/>
<organism evidence="3 4">
    <name type="scientific">Leucocoprinus leucothites</name>
    <dbReference type="NCBI Taxonomy" id="201217"/>
    <lineage>
        <taxon>Eukaryota</taxon>
        <taxon>Fungi</taxon>
        <taxon>Dikarya</taxon>
        <taxon>Basidiomycota</taxon>
        <taxon>Agaricomycotina</taxon>
        <taxon>Agaricomycetes</taxon>
        <taxon>Agaricomycetidae</taxon>
        <taxon>Agaricales</taxon>
        <taxon>Agaricineae</taxon>
        <taxon>Agaricaceae</taxon>
        <taxon>Leucocoprinus</taxon>
    </lineage>
</organism>
<feature type="region of interest" description="Disordered" evidence="1">
    <location>
        <begin position="147"/>
        <end position="168"/>
    </location>
</feature>
<evidence type="ECO:0000256" key="1">
    <source>
        <dbReference type="SAM" id="MobiDB-lite"/>
    </source>
</evidence>
<proteinExistence type="predicted"/>
<evidence type="ECO:0000313" key="3">
    <source>
        <dbReference type="EMBL" id="KAF5349954.1"/>
    </source>
</evidence>